<evidence type="ECO:0000256" key="5">
    <source>
        <dbReference type="ARBA" id="ARBA00022840"/>
    </source>
</evidence>
<dbReference type="InterPro" id="IPR020058">
    <property type="entry name" value="Glu/Gln-tRNA-synth_Ib_cat-dom"/>
</dbReference>
<dbReference type="NCBIfam" id="TIGR03838">
    <property type="entry name" value="queuosine_YadB"/>
    <property type="match status" value="1"/>
</dbReference>
<evidence type="ECO:0000256" key="2">
    <source>
        <dbReference type="ARBA" id="ARBA00022723"/>
    </source>
</evidence>
<sequence>MHSIGRFAPSPSGLLHFGSFITALASYLQAKAKQGEWLVRIEDLDPPREVAGAAKHILTTLEKLGLHWDKEIVYQSARLDEYQHILDQLVQQKRAYYCDCSRQRIQHLPHHLYDNHCQNRHLKPSVDNSMAIRLKQNHPICHFIDNIRGRQNITQAVAREDFTIKRKDNLFAYNLAVVIDDHYQGVTEIVRGADLLPVTTKQISLYLLLGWQLPSYYHLPLVLDQNHNKLSKQNHATPIKLDNIGQLMVDGLRFLGQPIPEDWQDATPQQLLMWAISHWNIDYVPKYDKMFNYE</sequence>
<feature type="binding site" evidence="7">
    <location>
        <position position="42"/>
    </location>
    <ligand>
        <name>L-glutamate</name>
        <dbReference type="ChEBI" id="CHEBI:29985"/>
    </ligand>
</feature>
<reference evidence="11" key="1">
    <citation type="journal article" date="2019" name="Int. J. Syst. Evol. Microbiol.">
        <title>The Global Catalogue of Microorganisms (GCM) 10K type strain sequencing project: providing services to taxonomists for standard genome sequencing and annotation.</title>
        <authorList>
            <consortium name="The Broad Institute Genomics Platform"/>
            <consortium name="The Broad Institute Genome Sequencing Center for Infectious Disease"/>
            <person name="Wu L."/>
            <person name="Ma J."/>
        </authorList>
    </citation>
    <scope>NUCLEOTIDE SEQUENCE [LARGE SCALE GENOMIC DNA]</scope>
    <source>
        <strain evidence="11">JCM 18050</strain>
    </source>
</reference>
<dbReference type="RefSeq" id="WP_345492670.1">
    <property type="nucleotide sequence ID" value="NZ_BAABHY010000013.1"/>
</dbReference>
<dbReference type="NCBIfam" id="NF004314">
    <property type="entry name" value="PRK05710.1-3"/>
    <property type="match status" value="1"/>
</dbReference>
<dbReference type="Pfam" id="PF00749">
    <property type="entry name" value="tRNA-synt_1c"/>
    <property type="match status" value="1"/>
</dbReference>
<keyword evidence="8" id="KW-0648">Protein biosynthesis</keyword>
<feature type="binding site" evidence="7">
    <location>
        <begin position="6"/>
        <end position="10"/>
    </location>
    <ligand>
        <name>L-glutamate</name>
        <dbReference type="ChEBI" id="CHEBI:29985"/>
    </ligand>
</feature>
<evidence type="ECO:0000259" key="9">
    <source>
        <dbReference type="Pfam" id="PF00749"/>
    </source>
</evidence>
<keyword evidence="11" id="KW-1185">Reference proteome</keyword>
<evidence type="ECO:0000313" key="11">
    <source>
        <dbReference type="Proteomes" id="UP001500171"/>
    </source>
</evidence>
<keyword evidence="2 7" id="KW-0479">Metal-binding</keyword>
<name>A0ABP9NCK7_9GAMM</name>
<dbReference type="InterPro" id="IPR000924">
    <property type="entry name" value="Glu/Gln-tRNA-synth"/>
</dbReference>
<keyword evidence="6 7" id="KW-0030">Aminoacyl-tRNA synthetase</keyword>
<keyword evidence="1 7" id="KW-0436">Ligase</keyword>
<dbReference type="SUPFAM" id="SSF52374">
    <property type="entry name" value="Nucleotidylyl transferase"/>
    <property type="match status" value="1"/>
</dbReference>
<dbReference type="PRINTS" id="PR00987">
    <property type="entry name" value="TRNASYNTHGLU"/>
</dbReference>
<keyword evidence="3 7" id="KW-0547">Nucleotide-binding</keyword>
<feature type="short sequence motif" description="'KMSKS' region" evidence="7">
    <location>
        <begin position="229"/>
        <end position="233"/>
    </location>
</feature>
<evidence type="ECO:0000256" key="1">
    <source>
        <dbReference type="ARBA" id="ARBA00022598"/>
    </source>
</evidence>
<evidence type="ECO:0000256" key="3">
    <source>
        <dbReference type="ARBA" id="ARBA00022741"/>
    </source>
</evidence>
<evidence type="ECO:0000313" key="10">
    <source>
        <dbReference type="EMBL" id="GAA5114630.1"/>
    </source>
</evidence>
<feature type="short sequence motif" description="'HIGH' region" evidence="7">
    <location>
        <begin position="9"/>
        <end position="19"/>
    </location>
</feature>
<dbReference type="Proteomes" id="UP001500171">
    <property type="component" value="Unassembled WGS sequence"/>
</dbReference>
<gene>
    <name evidence="10" type="primary">gluQRS</name>
    <name evidence="7" type="synonym">gluQ</name>
    <name evidence="10" type="ORF">GCM10023211_24410</name>
</gene>
<feature type="binding site" evidence="7">
    <location>
        <position position="117"/>
    </location>
    <ligand>
        <name>Zn(2+)</name>
        <dbReference type="ChEBI" id="CHEBI:29105"/>
    </ligand>
</feature>
<evidence type="ECO:0000256" key="6">
    <source>
        <dbReference type="ARBA" id="ARBA00023146"/>
    </source>
</evidence>
<evidence type="ECO:0000256" key="7">
    <source>
        <dbReference type="HAMAP-Rule" id="MF_01428"/>
    </source>
</evidence>
<accession>A0ABP9NCK7</accession>
<feature type="binding site" evidence="7">
    <location>
        <position position="113"/>
    </location>
    <ligand>
        <name>Zn(2+)</name>
        <dbReference type="ChEBI" id="CHEBI:29105"/>
    </ligand>
</feature>
<keyword evidence="5 7" id="KW-0067">ATP-binding</keyword>
<protein>
    <recommendedName>
        <fullName evidence="7">Glutamyl-Q tRNA(Asp) synthetase</fullName>
        <shortName evidence="7">Glu-Q-RSs</shortName>
        <ecNumber evidence="7">6.1.1.-</ecNumber>
    </recommendedName>
</protein>
<dbReference type="InterPro" id="IPR022380">
    <property type="entry name" value="Glu-Q_tRNA(Asp)_Synthase"/>
</dbReference>
<dbReference type="PANTHER" id="PTHR43311">
    <property type="entry name" value="GLUTAMATE--TRNA LIGASE"/>
    <property type="match status" value="1"/>
</dbReference>
<evidence type="ECO:0000256" key="8">
    <source>
        <dbReference type="RuleBase" id="RU363037"/>
    </source>
</evidence>
<comment type="cofactor">
    <cofactor evidence="7">
        <name>Zn(2+)</name>
        <dbReference type="ChEBI" id="CHEBI:29105"/>
    </cofactor>
    <text evidence="7">Binds 1 zinc ion per subunit.</text>
</comment>
<dbReference type="PANTHER" id="PTHR43311:SF1">
    <property type="entry name" value="GLUTAMYL-Q TRNA(ASP) SYNTHETASE"/>
    <property type="match status" value="1"/>
</dbReference>
<dbReference type="HAMAP" id="MF_01428">
    <property type="entry name" value="Glu_Q_tRNA_synth"/>
    <property type="match status" value="1"/>
</dbReference>
<dbReference type="InterPro" id="IPR049940">
    <property type="entry name" value="GluQ/Sye"/>
</dbReference>
<feature type="binding site" evidence="7">
    <location>
        <position position="98"/>
    </location>
    <ligand>
        <name>Zn(2+)</name>
        <dbReference type="ChEBI" id="CHEBI:29105"/>
    </ligand>
</feature>
<organism evidence="10 11">
    <name type="scientific">Orbus sasakiae</name>
    <dbReference type="NCBI Taxonomy" id="1078475"/>
    <lineage>
        <taxon>Bacteria</taxon>
        <taxon>Pseudomonadati</taxon>
        <taxon>Pseudomonadota</taxon>
        <taxon>Gammaproteobacteria</taxon>
        <taxon>Orbales</taxon>
        <taxon>Orbaceae</taxon>
        <taxon>Orbus</taxon>
    </lineage>
</organism>
<dbReference type="EMBL" id="BAABHY010000013">
    <property type="protein sequence ID" value="GAA5114630.1"/>
    <property type="molecule type" value="Genomic_DNA"/>
</dbReference>
<keyword evidence="4 7" id="KW-0862">Zinc</keyword>
<feature type="binding site" evidence="7">
    <location>
        <position position="232"/>
    </location>
    <ligand>
        <name>ATP</name>
        <dbReference type="ChEBI" id="CHEBI:30616"/>
    </ligand>
</feature>
<feature type="binding site" evidence="7">
    <location>
        <position position="173"/>
    </location>
    <ligand>
        <name>L-glutamate</name>
        <dbReference type="ChEBI" id="CHEBI:29985"/>
    </ligand>
</feature>
<proteinExistence type="inferred from homology"/>
<comment type="similarity">
    <text evidence="7">Belongs to the class-I aminoacyl-tRNA synthetase family. GluQ subfamily.</text>
</comment>
<comment type="function">
    <text evidence="7">Catalyzes the tRNA-independent activation of glutamate in presence of ATP and the subsequent transfer of glutamate onto a tRNA(Asp). Glutamate is transferred on the 2-amino-5-(4,5-dihydroxy-2-cyclopenten-1-yl) moiety of the queuosine in the wobble position of the QUC anticodon.</text>
</comment>
<comment type="caution">
    <text evidence="10">The sequence shown here is derived from an EMBL/GenBank/DDBJ whole genome shotgun (WGS) entry which is preliminary data.</text>
</comment>
<dbReference type="Gene3D" id="3.40.50.620">
    <property type="entry name" value="HUPs"/>
    <property type="match status" value="1"/>
</dbReference>
<feature type="domain" description="Glutamyl/glutaminyl-tRNA synthetase class Ib catalytic" evidence="9">
    <location>
        <begin position="6"/>
        <end position="238"/>
    </location>
</feature>
<feature type="binding site" evidence="7">
    <location>
        <position position="100"/>
    </location>
    <ligand>
        <name>Zn(2+)</name>
        <dbReference type="ChEBI" id="CHEBI:29105"/>
    </ligand>
</feature>
<dbReference type="EC" id="6.1.1.-" evidence="7"/>
<feature type="binding site" evidence="7">
    <location>
        <position position="191"/>
    </location>
    <ligand>
        <name>L-glutamate</name>
        <dbReference type="ChEBI" id="CHEBI:29985"/>
    </ligand>
</feature>
<evidence type="ECO:0000256" key="4">
    <source>
        <dbReference type="ARBA" id="ARBA00022833"/>
    </source>
</evidence>
<dbReference type="InterPro" id="IPR014729">
    <property type="entry name" value="Rossmann-like_a/b/a_fold"/>
</dbReference>